<dbReference type="OrthoDB" id="1273881at2"/>
<dbReference type="RefSeq" id="WP_021645543.1">
    <property type="nucleotide sequence ID" value="NZ_KE993110.1"/>
</dbReference>
<protein>
    <recommendedName>
        <fullName evidence="3">HTH cro/C1-type domain-containing protein</fullName>
    </recommendedName>
</protein>
<evidence type="ECO:0008006" key="3">
    <source>
        <dbReference type="Google" id="ProtNLM"/>
    </source>
</evidence>
<dbReference type="EMBL" id="AWSV01000108">
    <property type="protein sequence ID" value="ERI85158.1"/>
    <property type="molecule type" value="Genomic_DNA"/>
</dbReference>
<gene>
    <name evidence="1" type="ORF">HMPREF1981_02045</name>
</gene>
<dbReference type="PATRIC" id="fig|1321819.3.peg.1883"/>
<sequence length="94" mass="10780">MKKTINPQVLDIQRRFFEAISLAKSLGKTTGLKSFCEAHNLNLVKYYRIKGDLGKPIEEMHYKAIDIDALLYVCRDFGVSPDWLLLGRGKLDIH</sequence>
<evidence type="ECO:0000313" key="1">
    <source>
        <dbReference type="EMBL" id="ERI85158.1"/>
    </source>
</evidence>
<accession>U2CM67</accession>
<dbReference type="HOGENOM" id="CLU_183764_0_0_10"/>
<comment type="caution">
    <text evidence="1">The sequence shown here is derived from an EMBL/GenBank/DDBJ whole genome shotgun (WGS) entry which is preliminary data.</text>
</comment>
<dbReference type="AlphaFoldDB" id="U2CM67"/>
<dbReference type="Proteomes" id="UP000016496">
    <property type="component" value="Unassembled WGS sequence"/>
</dbReference>
<proteinExistence type="predicted"/>
<reference evidence="1 2" key="1">
    <citation type="submission" date="2013-08" db="EMBL/GenBank/DDBJ databases">
        <authorList>
            <person name="Weinstock G."/>
            <person name="Sodergren E."/>
            <person name="Wylie T."/>
            <person name="Fulton L."/>
            <person name="Fulton R."/>
            <person name="Fronick C."/>
            <person name="O'Laughlin M."/>
            <person name="Godfrey J."/>
            <person name="Miner T."/>
            <person name="Herter B."/>
            <person name="Appelbaum E."/>
            <person name="Cordes M."/>
            <person name="Lek S."/>
            <person name="Wollam A."/>
            <person name="Pepin K.H."/>
            <person name="Palsikar V.B."/>
            <person name="Mitreva M."/>
            <person name="Wilson R.K."/>
        </authorList>
    </citation>
    <scope>NUCLEOTIDE SEQUENCE [LARGE SCALE GENOMIC DNA]</scope>
    <source>
        <strain evidence="1 2">F0041</strain>
    </source>
</reference>
<organism evidence="1 2">
    <name type="scientific">Bacteroides pyogenes F0041</name>
    <dbReference type="NCBI Taxonomy" id="1321819"/>
    <lineage>
        <taxon>Bacteria</taxon>
        <taxon>Pseudomonadati</taxon>
        <taxon>Bacteroidota</taxon>
        <taxon>Bacteroidia</taxon>
        <taxon>Bacteroidales</taxon>
        <taxon>Bacteroidaceae</taxon>
        <taxon>Bacteroides</taxon>
    </lineage>
</organism>
<name>U2CM67_9BACE</name>
<evidence type="ECO:0000313" key="2">
    <source>
        <dbReference type="Proteomes" id="UP000016496"/>
    </source>
</evidence>